<evidence type="ECO:0000256" key="8">
    <source>
        <dbReference type="ARBA" id="ARBA00022574"/>
    </source>
</evidence>
<evidence type="ECO:0000256" key="9">
    <source>
        <dbReference type="ARBA" id="ARBA00022737"/>
    </source>
</evidence>
<dbReference type="Gene3D" id="1.20.5.110">
    <property type="match status" value="1"/>
</dbReference>
<dbReference type="GO" id="GO:0006887">
    <property type="term" value="P:exocytosis"/>
    <property type="evidence" value="ECO:0007669"/>
    <property type="project" value="UniProtKB-KW"/>
</dbReference>
<dbReference type="GO" id="GO:0019905">
    <property type="term" value="F:syntaxin binding"/>
    <property type="evidence" value="ECO:0007669"/>
    <property type="project" value="TreeGrafter"/>
</dbReference>
<dbReference type="GO" id="GO:0005096">
    <property type="term" value="F:GTPase activator activity"/>
    <property type="evidence" value="ECO:0007669"/>
    <property type="project" value="TreeGrafter"/>
</dbReference>
<evidence type="ECO:0000256" key="11">
    <source>
        <dbReference type="ARBA" id="ARBA00023054"/>
    </source>
</evidence>
<keyword evidence="11 15" id="KW-0175">Coiled coil</keyword>
<evidence type="ECO:0000256" key="12">
    <source>
        <dbReference type="ARBA" id="ARBA00023136"/>
    </source>
</evidence>
<dbReference type="InterPro" id="IPR036322">
    <property type="entry name" value="WD40_repeat_dom_sf"/>
</dbReference>
<dbReference type="InterPro" id="IPR042855">
    <property type="entry name" value="V_SNARE_CC"/>
</dbReference>
<dbReference type="Proteomes" id="UP000472277">
    <property type="component" value="Chromosome 25"/>
</dbReference>
<evidence type="ECO:0000256" key="2">
    <source>
        <dbReference type="ARBA" id="ARBA00004496"/>
    </source>
</evidence>
<keyword evidence="7" id="KW-0963">Cytoplasm</keyword>
<dbReference type="InterPro" id="IPR013577">
    <property type="entry name" value="LLGL2"/>
</dbReference>
<evidence type="ECO:0000256" key="5">
    <source>
        <dbReference type="ARBA" id="ARBA00022475"/>
    </source>
</evidence>
<evidence type="ECO:0000256" key="16">
    <source>
        <dbReference type="SAM" id="MobiDB-lite"/>
    </source>
</evidence>
<evidence type="ECO:0000259" key="17">
    <source>
        <dbReference type="PROSITE" id="PS50892"/>
    </source>
</evidence>
<dbReference type="GeneTree" id="ENSGT00950000182906"/>
<comment type="subcellular location">
    <subcellularLocation>
        <location evidence="1">Cell membrane</location>
        <topology evidence="1">Peripheral membrane protein</topology>
    </subcellularLocation>
    <subcellularLocation>
        <location evidence="2">Cytoplasm</location>
    </subcellularLocation>
</comment>
<accession>A0A673WNB8</accession>
<dbReference type="SUPFAM" id="SSF58038">
    <property type="entry name" value="SNARE fusion complex"/>
    <property type="match status" value="1"/>
</dbReference>
<keyword evidence="5" id="KW-1003">Cell membrane</keyword>
<dbReference type="FunFam" id="1.20.5.110:FF:000001">
    <property type="entry name" value="syntaxin-binding protein 5 isoform X1"/>
    <property type="match status" value="1"/>
</dbReference>
<name>A0A673WNB8_SALTR</name>
<comment type="similarity">
    <text evidence="3">Belongs to the WD repeat L(2)GL family.</text>
</comment>
<reference evidence="18" key="2">
    <citation type="submission" date="2025-09" db="UniProtKB">
        <authorList>
            <consortium name="Ensembl"/>
        </authorList>
    </citation>
    <scope>IDENTIFICATION</scope>
</reference>
<dbReference type="SUPFAM" id="SSF50978">
    <property type="entry name" value="WD40 repeat-like"/>
    <property type="match status" value="2"/>
</dbReference>
<dbReference type="Gene3D" id="2.130.10.10">
    <property type="entry name" value="YVTN repeat-like/Quinoprotein amine dehydrogenase"/>
    <property type="match status" value="3"/>
</dbReference>
<dbReference type="PANTHER" id="PTHR10241:SF37">
    <property type="entry name" value="SYNTAXIN-BINDING PROTEIN 5 ISOFORM X1"/>
    <property type="match status" value="1"/>
</dbReference>
<reference evidence="18" key="1">
    <citation type="submission" date="2025-08" db="UniProtKB">
        <authorList>
            <consortium name="Ensembl"/>
        </authorList>
    </citation>
    <scope>IDENTIFICATION</scope>
</reference>
<proteinExistence type="inferred from homology"/>
<keyword evidence="8 14" id="KW-0853">WD repeat</keyword>
<feature type="region of interest" description="Disordered" evidence="16">
    <location>
        <begin position="550"/>
        <end position="599"/>
    </location>
</feature>
<evidence type="ECO:0000256" key="4">
    <source>
        <dbReference type="ARBA" id="ARBA00022448"/>
    </source>
</evidence>
<dbReference type="PROSITE" id="PS50294">
    <property type="entry name" value="WD_REPEATS_REGION"/>
    <property type="match status" value="1"/>
</dbReference>
<dbReference type="CDD" id="cd15893">
    <property type="entry name" value="R-SNARE_STXBP5"/>
    <property type="match status" value="1"/>
</dbReference>
<dbReference type="Pfam" id="PF00400">
    <property type="entry name" value="WD40"/>
    <property type="match status" value="1"/>
</dbReference>
<evidence type="ECO:0000256" key="14">
    <source>
        <dbReference type="PROSITE-ProRule" id="PRU00221"/>
    </source>
</evidence>
<sequence>MKKFNIRKVLDGLTASSSSGTASPQPGTYQNDVIQETLQSEHFQLCKTVRHGFPYQPSSMAFDPVQKILAIGTQSGAVRLFGRAGVECYCQHDSGAAVIQLQFLVNEGALVSALADDSVHLWNLRQKQPAILHTLKFNRERITFCHLPFQSKWLYIGTEKGNIHIVNVESFTLSGYVIMWNKAIELSSKSHPGPVVHISDNPMDEGKILIGFECGTVVLWDLKCKKADYRYNHDEAIHSVAWHHEGKQFTCSHSDGTLTTWNVRVPAKPTITVTPHGKQPKDGKKPEPCKPILKVEYKTTRAGDAFVVMSGGLSYDTGCRRSCLTVMHGKSTAVLEMDYPIVDFLTLCETPYPNDFQEPYAVVVLLEKDLVVIDLEQIGYPIFENPYPLSIHESPVTCVEYFADCPPELIPALYSVGSRQKRQGYSKKEWPISGGNWGQGTLSYPEIIVTGHADGSIKFWDASAIMLQVLYKLKTAKVFEKALKGGKEEKPSTEIVDEDPFAIQTVSWCPESRMLCVAGVSAHVIIYRFSKQEITTEVVQLLEVRMQGELNDVDSPDPADPPTPSTPVPPSSSSPTQEGEPPEAQPFTSDDGPRDNVPCLKVRSAPLKQSPGYQVELVIQLVWVSGEPPQQITSLAVSSSDGLVVFGNSSGLAVVDYLQKSLLLNISTSELYSPSDPYQRQPRSPRKTRQPSGGEGLPPCTLSHLNVKLSRLRHVSMFPKLKEVYAKDSSFSRSRSSSVTSIERESREAISSFHFSESFPRKTDSSPSPSLWLGTTQGTVLVLSLSLPPTGDQRLQQPVEVSSCGTLVRLKGGILTMAFLDSLGAVLPPSYEPWSEPNAPDEEKTRRRRPASPPPTQEGQDSQYAVVCSEKQAKVVGLPSQSCFFKHNITESSFVLRADVVQMAAGLCLACFCANGHIMTLSLPSLRPLLDVNYLPLTDMRIARTFCFSNLGQALYLTSPTEIQRITYSQETCDNLQEMMGELFTPLETPEAPNRGFFKGLFGGGAQSLDREDLFGETAAGKASRSLAQHIPGPQGMEGMKGAASGVVGDLARARIALDERGQKLGELEDRTAAMMASADSFSKHAHDMMLKYKDKKWYQL</sequence>
<feature type="compositionally biased region" description="Polar residues" evidence="16">
    <location>
        <begin position="673"/>
        <end position="682"/>
    </location>
</feature>
<evidence type="ECO:0000256" key="13">
    <source>
        <dbReference type="ARBA" id="ARBA00067543"/>
    </source>
</evidence>
<dbReference type="GO" id="GO:0005886">
    <property type="term" value="C:plasma membrane"/>
    <property type="evidence" value="ECO:0007669"/>
    <property type="project" value="UniProtKB-SubCell"/>
</dbReference>
<gene>
    <name evidence="18" type="primary">STXBP5</name>
    <name evidence="18" type="synonym">LOC115161991</name>
</gene>
<dbReference type="InterPro" id="IPR001680">
    <property type="entry name" value="WD40_rpt"/>
</dbReference>
<organism evidence="18 19">
    <name type="scientific">Salmo trutta</name>
    <name type="common">Brown trout</name>
    <dbReference type="NCBI Taxonomy" id="8032"/>
    <lineage>
        <taxon>Eukaryota</taxon>
        <taxon>Metazoa</taxon>
        <taxon>Chordata</taxon>
        <taxon>Craniata</taxon>
        <taxon>Vertebrata</taxon>
        <taxon>Euteleostomi</taxon>
        <taxon>Actinopterygii</taxon>
        <taxon>Neopterygii</taxon>
        <taxon>Teleostei</taxon>
        <taxon>Protacanthopterygii</taxon>
        <taxon>Salmoniformes</taxon>
        <taxon>Salmonidae</taxon>
        <taxon>Salmoninae</taxon>
        <taxon>Salmo</taxon>
    </lineage>
</organism>
<evidence type="ECO:0000256" key="15">
    <source>
        <dbReference type="PROSITE-ProRule" id="PRU00290"/>
    </source>
</evidence>
<evidence type="ECO:0000313" key="19">
    <source>
        <dbReference type="Proteomes" id="UP000472277"/>
    </source>
</evidence>
<evidence type="ECO:0000256" key="1">
    <source>
        <dbReference type="ARBA" id="ARBA00004202"/>
    </source>
</evidence>
<dbReference type="GO" id="GO:0015031">
    <property type="term" value="P:protein transport"/>
    <property type="evidence" value="ECO:0007669"/>
    <property type="project" value="UniProtKB-KW"/>
</dbReference>
<dbReference type="Pfam" id="PF08366">
    <property type="entry name" value="LLGL"/>
    <property type="match status" value="1"/>
</dbReference>
<keyword evidence="4" id="KW-0813">Transport</keyword>
<dbReference type="PROSITE" id="PS50892">
    <property type="entry name" value="V_SNARE"/>
    <property type="match status" value="1"/>
</dbReference>
<keyword evidence="9" id="KW-0677">Repeat</keyword>
<feature type="domain" description="V-SNARE coiled-coil homology" evidence="17">
    <location>
        <begin position="1036"/>
        <end position="1096"/>
    </location>
</feature>
<dbReference type="PROSITE" id="PS50082">
    <property type="entry name" value="WD_REPEATS_2"/>
    <property type="match status" value="1"/>
</dbReference>
<feature type="compositionally biased region" description="Pro residues" evidence="16">
    <location>
        <begin position="558"/>
        <end position="572"/>
    </location>
</feature>
<dbReference type="InterPro" id="IPR015943">
    <property type="entry name" value="WD40/YVTN_repeat-like_dom_sf"/>
</dbReference>
<keyword evidence="12" id="KW-0472">Membrane</keyword>
<dbReference type="SMART" id="SM00320">
    <property type="entry name" value="WD40"/>
    <property type="match status" value="8"/>
</dbReference>
<evidence type="ECO:0000256" key="7">
    <source>
        <dbReference type="ARBA" id="ARBA00022490"/>
    </source>
</evidence>
<evidence type="ECO:0000256" key="6">
    <source>
        <dbReference type="ARBA" id="ARBA00022483"/>
    </source>
</evidence>
<keyword evidence="19" id="KW-1185">Reference proteome</keyword>
<dbReference type="FunFam" id="2.130.10.10:FF:000521">
    <property type="entry name" value="syntaxin-binding protein 5-like isoform X1"/>
    <property type="match status" value="1"/>
</dbReference>
<feature type="region of interest" description="Disordered" evidence="16">
    <location>
        <begin position="831"/>
        <end position="863"/>
    </location>
</feature>
<feature type="region of interest" description="Disordered" evidence="16">
    <location>
        <begin position="673"/>
        <end position="700"/>
    </location>
</feature>
<dbReference type="Ensembl" id="ENSSTUT00000010243.1">
    <property type="protein sequence ID" value="ENSSTUP00000009596.1"/>
    <property type="gene ID" value="ENSSTUG00000004510.1"/>
</dbReference>
<evidence type="ECO:0000256" key="3">
    <source>
        <dbReference type="ARBA" id="ARBA00008070"/>
    </source>
</evidence>
<feature type="repeat" description="WD" evidence="14">
    <location>
        <begin position="230"/>
        <end position="264"/>
    </location>
</feature>
<evidence type="ECO:0000313" key="18">
    <source>
        <dbReference type="Ensembl" id="ENSSTUP00000009596.1"/>
    </source>
</evidence>
<keyword evidence="6" id="KW-0268">Exocytosis</keyword>
<dbReference type="GO" id="GO:0045159">
    <property type="term" value="F:myosin II binding"/>
    <property type="evidence" value="ECO:0007669"/>
    <property type="project" value="TreeGrafter"/>
</dbReference>
<evidence type="ECO:0000256" key="10">
    <source>
        <dbReference type="ARBA" id="ARBA00022927"/>
    </source>
</evidence>
<dbReference type="PANTHER" id="PTHR10241">
    <property type="entry name" value="LETHAL 2 GIANT LARVAE PROTEIN"/>
    <property type="match status" value="1"/>
</dbReference>
<keyword evidence="10" id="KW-0653">Protein transport</keyword>
<dbReference type="PRINTS" id="PR00962">
    <property type="entry name" value="LETHAL2GIANT"/>
</dbReference>
<dbReference type="GO" id="GO:0031201">
    <property type="term" value="C:SNARE complex"/>
    <property type="evidence" value="ECO:0007669"/>
    <property type="project" value="TreeGrafter"/>
</dbReference>
<dbReference type="AlphaFoldDB" id="A0A673WNB8"/>
<dbReference type="InterPro" id="IPR000664">
    <property type="entry name" value="Lethal2_giant"/>
</dbReference>
<protein>
    <recommendedName>
        <fullName evidence="13">Syntaxin-binding protein 5-like</fullName>
    </recommendedName>
</protein>
<dbReference type="GO" id="GO:0006893">
    <property type="term" value="P:Golgi to plasma membrane transport"/>
    <property type="evidence" value="ECO:0007669"/>
    <property type="project" value="TreeGrafter"/>
</dbReference>